<comment type="similarity">
    <text evidence="1">Belongs to the type-I restriction system S methylase family.</text>
</comment>
<evidence type="ECO:0000256" key="1">
    <source>
        <dbReference type="ARBA" id="ARBA00010923"/>
    </source>
</evidence>
<reference evidence="5" key="1">
    <citation type="submission" date="2019-11" db="EMBL/GenBank/DDBJ databases">
        <authorList>
            <person name="Feng L."/>
        </authorList>
    </citation>
    <scope>NUCLEOTIDE SEQUENCE</scope>
    <source>
        <strain evidence="5">AhadrusLFYP4</strain>
    </source>
</reference>
<keyword evidence="3" id="KW-0238">DNA-binding</keyword>
<feature type="domain" description="Type I restriction modification DNA specificity" evidence="4">
    <location>
        <begin position="2"/>
        <end position="154"/>
    </location>
</feature>
<proteinExistence type="inferred from homology"/>
<dbReference type="SUPFAM" id="SSF116734">
    <property type="entry name" value="DNA methylase specificity domain"/>
    <property type="match status" value="1"/>
</dbReference>
<dbReference type="InterPro" id="IPR044946">
    <property type="entry name" value="Restrct_endonuc_typeI_TRD_sf"/>
</dbReference>
<organism evidence="5">
    <name type="scientific">Anaerostipes hadrus</name>
    <dbReference type="NCBI Taxonomy" id="649756"/>
    <lineage>
        <taxon>Bacteria</taxon>
        <taxon>Bacillati</taxon>
        <taxon>Bacillota</taxon>
        <taxon>Clostridia</taxon>
        <taxon>Lachnospirales</taxon>
        <taxon>Lachnospiraceae</taxon>
        <taxon>Anaerostipes</taxon>
    </lineage>
</organism>
<dbReference type="Gene3D" id="3.90.220.20">
    <property type="entry name" value="DNA methylase specificity domains"/>
    <property type="match status" value="1"/>
</dbReference>
<dbReference type="GO" id="GO:0003677">
    <property type="term" value="F:DNA binding"/>
    <property type="evidence" value="ECO:0007669"/>
    <property type="project" value="UniProtKB-KW"/>
</dbReference>
<dbReference type="AlphaFoldDB" id="A0A6N2VC43"/>
<dbReference type="CDD" id="cd17254">
    <property type="entry name" value="RMtype1_S_FclI-TRD1-CR1_like"/>
    <property type="match status" value="1"/>
</dbReference>
<sequence>MGEVATFINGRAYSQDELLSNGKYKVLRVGNFYTNDSWYFSDMELDEKYYANDGDLLYTWSATFGPHIWRGGKVIYHYHIWKIELSDILEKRFAVQLLEQDKAKILSDKNGSTMVHITKSGMEQKEVLLPSCVEEQAKIGAYFENLDHLITLHQCK</sequence>
<dbReference type="InterPro" id="IPR000055">
    <property type="entry name" value="Restrct_endonuc_typeI_TRD"/>
</dbReference>
<dbReference type="Pfam" id="PF01420">
    <property type="entry name" value="Methylase_S"/>
    <property type="match status" value="1"/>
</dbReference>
<dbReference type="GO" id="GO:0009307">
    <property type="term" value="P:DNA restriction-modification system"/>
    <property type="evidence" value="ECO:0007669"/>
    <property type="project" value="UniProtKB-KW"/>
</dbReference>
<dbReference type="InterPro" id="IPR052021">
    <property type="entry name" value="Type-I_RS_S_subunit"/>
</dbReference>
<dbReference type="PANTHER" id="PTHR30408">
    <property type="entry name" value="TYPE-1 RESTRICTION ENZYME ECOKI SPECIFICITY PROTEIN"/>
    <property type="match status" value="1"/>
</dbReference>
<accession>A0A6N2VC43</accession>
<evidence type="ECO:0000256" key="2">
    <source>
        <dbReference type="ARBA" id="ARBA00022747"/>
    </source>
</evidence>
<dbReference type="PANTHER" id="PTHR30408:SF12">
    <property type="entry name" value="TYPE I RESTRICTION ENZYME MJAVIII SPECIFICITY SUBUNIT"/>
    <property type="match status" value="1"/>
</dbReference>
<evidence type="ECO:0000313" key="5">
    <source>
        <dbReference type="EMBL" id="VYT28069.1"/>
    </source>
</evidence>
<evidence type="ECO:0000259" key="4">
    <source>
        <dbReference type="Pfam" id="PF01420"/>
    </source>
</evidence>
<evidence type="ECO:0000256" key="3">
    <source>
        <dbReference type="ARBA" id="ARBA00023125"/>
    </source>
</evidence>
<protein>
    <submittedName>
        <fullName evidence="5">Type I restriction modification DNA specificity domain protein</fullName>
    </submittedName>
</protein>
<keyword evidence="2" id="KW-0680">Restriction system</keyword>
<gene>
    <name evidence="5" type="ORF">AHLFYP4_02332</name>
</gene>
<name>A0A6N2VC43_ANAHA</name>
<dbReference type="EMBL" id="CACRSX010000053">
    <property type="protein sequence ID" value="VYT28069.1"/>
    <property type="molecule type" value="Genomic_DNA"/>
</dbReference>